<evidence type="ECO:0000256" key="6">
    <source>
        <dbReference type="ARBA" id="ARBA00023015"/>
    </source>
</evidence>
<keyword evidence="6" id="KW-0805">Transcription regulation</keyword>
<evidence type="ECO:0000256" key="7">
    <source>
        <dbReference type="ARBA" id="ARBA00023163"/>
    </source>
</evidence>
<evidence type="ECO:0000259" key="12">
    <source>
        <dbReference type="PROSITE" id="PS50157"/>
    </source>
</evidence>
<keyword evidence="4 10" id="KW-0863">Zinc-finger</keyword>
<evidence type="ECO:0000256" key="10">
    <source>
        <dbReference type="PROSITE-ProRule" id="PRU00042"/>
    </source>
</evidence>
<evidence type="ECO:0000256" key="8">
    <source>
        <dbReference type="ARBA" id="ARBA00023242"/>
    </source>
</evidence>
<evidence type="ECO:0000256" key="5">
    <source>
        <dbReference type="ARBA" id="ARBA00022833"/>
    </source>
</evidence>
<sequence>MRIHTGERPYKCYICGAGFITATKMHSHAMTHPEAKDELVKVETVKVEFEPCADENDNDKKKVKKKKKALKKQKEIEKKRKKRPHACDYCQKRFLHMETLCTTGRVTKLSPTTSATSAPSPSTPSVSSSDTC</sequence>
<name>A0A5E4R0Z4_9NEOP</name>
<dbReference type="Gene3D" id="3.30.160.60">
    <property type="entry name" value="Classic Zinc Finger"/>
    <property type="match status" value="1"/>
</dbReference>
<dbReference type="GO" id="GO:0008270">
    <property type="term" value="F:zinc ion binding"/>
    <property type="evidence" value="ECO:0007669"/>
    <property type="project" value="UniProtKB-KW"/>
</dbReference>
<dbReference type="PANTHER" id="PTHR23233">
    <property type="entry name" value="SAL-LIKE PROTEIN"/>
    <property type="match status" value="1"/>
</dbReference>
<dbReference type="Proteomes" id="UP000324832">
    <property type="component" value="Unassembled WGS sequence"/>
</dbReference>
<dbReference type="PANTHER" id="PTHR23233:SF88">
    <property type="entry name" value="ZINC FINGER PROTEIN 721 ISOFORM X5"/>
    <property type="match status" value="1"/>
</dbReference>
<dbReference type="InterPro" id="IPR013087">
    <property type="entry name" value="Znf_C2H2_type"/>
</dbReference>
<keyword evidence="7" id="KW-0804">Transcription</keyword>
<feature type="region of interest" description="Disordered" evidence="11">
    <location>
        <begin position="55"/>
        <end position="84"/>
    </location>
</feature>
<dbReference type="AlphaFoldDB" id="A0A5E4R0Z4"/>
<evidence type="ECO:0000256" key="3">
    <source>
        <dbReference type="ARBA" id="ARBA00022737"/>
    </source>
</evidence>
<keyword evidence="2" id="KW-0479">Metal-binding</keyword>
<evidence type="ECO:0000256" key="11">
    <source>
        <dbReference type="SAM" id="MobiDB-lite"/>
    </source>
</evidence>
<comment type="subcellular location">
    <subcellularLocation>
        <location evidence="1">Nucleus</location>
    </subcellularLocation>
</comment>
<evidence type="ECO:0000256" key="2">
    <source>
        <dbReference type="ARBA" id="ARBA00022723"/>
    </source>
</evidence>
<keyword evidence="5" id="KW-0862">Zinc</keyword>
<evidence type="ECO:0000313" key="13">
    <source>
        <dbReference type="EMBL" id="VVD03951.1"/>
    </source>
</evidence>
<feature type="domain" description="C2H2-type" evidence="12">
    <location>
        <begin position="10"/>
        <end position="37"/>
    </location>
</feature>
<dbReference type="GO" id="GO:0000978">
    <property type="term" value="F:RNA polymerase II cis-regulatory region sequence-specific DNA binding"/>
    <property type="evidence" value="ECO:0007669"/>
    <property type="project" value="TreeGrafter"/>
</dbReference>
<dbReference type="SUPFAM" id="SSF57667">
    <property type="entry name" value="beta-beta-alpha zinc fingers"/>
    <property type="match status" value="1"/>
</dbReference>
<keyword evidence="8" id="KW-0539">Nucleus</keyword>
<dbReference type="EMBL" id="FZQP02006815">
    <property type="protein sequence ID" value="VVD03951.1"/>
    <property type="molecule type" value="Genomic_DNA"/>
</dbReference>
<feature type="region of interest" description="Disordered" evidence="11">
    <location>
        <begin position="109"/>
        <end position="132"/>
    </location>
</feature>
<evidence type="ECO:0000256" key="1">
    <source>
        <dbReference type="ARBA" id="ARBA00004123"/>
    </source>
</evidence>
<keyword evidence="3" id="KW-0677">Repeat</keyword>
<feature type="compositionally biased region" description="Low complexity" evidence="11">
    <location>
        <begin position="110"/>
        <end position="132"/>
    </location>
</feature>
<dbReference type="InterPro" id="IPR051565">
    <property type="entry name" value="Sal_C2H2-zinc-finger"/>
</dbReference>
<dbReference type="GO" id="GO:0005634">
    <property type="term" value="C:nucleus"/>
    <property type="evidence" value="ECO:0007669"/>
    <property type="project" value="UniProtKB-SubCell"/>
</dbReference>
<gene>
    <name evidence="13" type="ORF">LSINAPIS_LOCUS13833</name>
</gene>
<feature type="compositionally biased region" description="Basic residues" evidence="11">
    <location>
        <begin position="61"/>
        <end position="71"/>
    </location>
</feature>
<organism evidence="13 14">
    <name type="scientific">Leptidea sinapis</name>
    <dbReference type="NCBI Taxonomy" id="189913"/>
    <lineage>
        <taxon>Eukaryota</taxon>
        <taxon>Metazoa</taxon>
        <taxon>Ecdysozoa</taxon>
        <taxon>Arthropoda</taxon>
        <taxon>Hexapoda</taxon>
        <taxon>Insecta</taxon>
        <taxon>Pterygota</taxon>
        <taxon>Neoptera</taxon>
        <taxon>Endopterygota</taxon>
        <taxon>Lepidoptera</taxon>
        <taxon>Glossata</taxon>
        <taxon>Ditrysia</taxon>
        <taxon>Papilionoidea</taxon>
        <taxon>Pieridae</taxon>
        <taxon>Dismorphiinae</taxon>
        <taxon>Leptidea</taxon>
    </lineage>
</organism>
<proteinExistence type="inferred from homology"/>
<reference evidence="13 14" key="1">
    <citation type="submission" date="2017-07" db="EMBL/GenBank/DDBJ databases">
        <authorList>
            <person name="Talla V."/>
            <person name="Backstrom N."/>
        </authorList>
    </citation>
    <scope>NUCLEOTIDE SEQUENCE [LARGE SCALE GENOMIC DNA]</scope>
</reference>
<evidence type="ECO:0000313" key="14">
    <source>
        <dbReference type="Proteomes" id="UP000324832"/>
    </source>
</evidence>
<dbReference type="PROSITE" id="PS00028">
    <property type="entry name" value="ZINC_FINGER_C2H2_1"/>
    <property type="match status" value="1"/>
</dbReference>
<protein>
    <recommendedName>
        <fullName evidence="12">C2H2-type domain-containing protein</fullName>
    </recommendedName>
</protein>
<dbReference type="InterPro" id="IPR036236">
    <property type="entry name" value="Znf_C2H2_sf"/>
</dbReference>
<keyword evidence="14" id="KW-1185">Reference proteome</keyword>
<dbReference type="PROSITE" id="PS50157">
    <property type="entry name" value="ZINC_FINGER_C2H2_2"/>
    <property type="match status" value="1"/>
</dbReference>
<dbReference type="FunFam" id="3.30.160.60:FF:000688">
    <property type="entry name" value="zinc finger protein 197 isoform X1"/>
    <property type="match status" value="1"/>
</dbReference>
<comment type="similarity">
    <text evidence="9">Belongs to the sal C2H2-type zinc-finger protein family.</text>
</comment>
<dbReference type="GO" id="GO:0000981">
    <property type="term" value="F:DNA-binding transcription factor activity, RNA polymerase II-specific"/>
    <property type="evidence" value="ECO:0007669"/>
    <property type="project" value="TreeGrafter"/>
</dbReference>
<accession>A0A5E4R0Z4</accession>
<evidence type="ECO:0000256" key="4">
    <source>
        <dbReference type="ARBA" id="ARBA00022771"/>
    </source>
</evidence>
<evidence type="ECO:0000256" key="9">
    <source>
        <dbReference type="ARBA" id="ARBA00038474"/>
    </source>
</evidence>
<dbReference type="GO" id="GO:0030674">
    <property type="term" value="F:protein-macromolecule adaptor activity"/>
    <property type="evidence" value="ECO:0007669"/>
    <property type="project" value="UniProtKB-ARBA"/>
</dbReference>